<evidence type="ECO:0000256" key="3">
    <source>
        <dbReference type="ARBA" id="ARBA00004991"/>
    </source>
</evidence>
<proteinExistence type="inferred from homology"/>
<keyword evidence="9" id="KW-0472">Membrane</keyword>
<protein>
    <submittedName>
        <fullName evidence="11">Uncharacterized protein</fullName>
    </submittedName>
</protein>
<dbReference type="Proteomes" id="UP000694892">
    <property type="component" value="Chromosome 8L"/>
</dbReference>
<comment type="pathway">
    <text evidence="2">Lipid metabolism; sphingolipid metabolism.</text>
</comment>
<dbReference type="PANTHER" id="PTHR47084:SF1">
    <property type="entry name" value="SERINE PALMITOYLTRANSFERASE SMALL SUBUNIT A"/>
    <property type="match status" value="1"/>
</dbReference>
<keyword evidence="6" id="KW-0746">Sphingolipid metabolism</keyword>
<comment type="pathway">
    <text evidence="3">Sphingolipid metabolism.</text>
</comment>
<comment type="similarity">
    <text evidence="10">Belongs to the SPTSS family. SPTSSA subfamily.</text>
</comment>
<evidence type="ECO:0000256" key="2">
    <source>
        <dbReference type="ARBA" id="ARBA00004760"/>
    </source>
</evidence>
<keyword evidence="8" id="KW-0443">Lipid metabolism</keyword>
<dbReference type="InterPro" id="IPR051900">
    <property type="entry name" value="SPT_small_subunit"/>
</dbReference>
<evidence type="ECO:0000256" key="8">
    <source>
        <dbReference type="ARBA" id="ARBA00023098"/>
    </source>
</evidence>
<reference evidence="12" key="1">
    <citation type="journal article" date="2016" name="Nature">
        <title>Genome evolution in the allotetraploid frog Xenopus laevis.</title>
        <authorList>
            <person name="Session A.M."/>
            <person name="Uno Y."/>
            <person name="Kwon T."/>
            <person name="Chapman J.A."/>
            <person name="Toyoda A."/>
            <person name="Takahashi S."/>
            <person name="Fukui A."/>
            <person name="Hikosaka A."/>
            <person name="Suzuki A."/>
            <person name="Kondo M."/>
            <person name="van Heeringen S.J."/>
            <person name="Quigley I."/>
            <person name="Heinz S."/>
            <person name="Ogino H."/>
            <person name="Ochi H."/>
            <person name="Hellsten U."/>
            <person name="Lyons J.B."/>
            <person name="Simakov O."/>
            <person name="Putnam N."/>
            <person name="Stites J."/>
            <person name="Kuroki Y."/>
            <person name="Tanaka T."/>
            <person name="Michiue T."/>
            <person name="Watanabe M."/>
            <person name="Bogdanovic O."/>
            <person name="Lister R."/>
            <person name="Georgiou G."/>
            <person name="Paranjpe S.S."/>
            <person name="van Kruijsbergen I."/>
            <person name="Shu S."/>
            <person name="Carlson J."/>
            <person name="Kinoshita T."/>
            <person name="Ohta Y."/>
            <person name="Mawaribuchi S."/>
            <person name="Jenkins J."/>
            <person name="Grimwood J."/>
            <person name="Schmutz J."/>
            <person name="Mitros T."/>
            <person name="Mozaffari S.V."/>
            <person name="Suzuki Y."/>
            <person name="Haramoto Y."/>
            <person name="Yamamoto T.S."/>
            <person name="Takagi C."/>
            <person name="Heald R."/>
            <person name="Miller K."/>
            <person name="Haudenschild C."/>
            <person name="Kitzman J."/>
            <person name="Nakayama T."/>
            <person name="Izutsu Y."/>
            <person name="Robert J."/>
            <person name="Fortriede J."/>
            <person name="Burns K."/>
            <person name="Lotay V."/>
            <person name="Karimi K."/>
            <person name="Yasuoka Y."/>
            <person name="Dichmann D.S."/>
            <person name="Flajnik M.F."/>
            <person name="Houston D.W."/>
            <person name="Shendure J."/>
            <person name="DuPasquier L."/>
            <person name="Vize P.D."/>
            <person name="Zorn A.M."/>
            <person name="Ito M."/>
            <person name="Marcotte E.M."/>
            <person name="Wallingford J.B."/>
            <person name="Ito Y."/>
            <person name="Asashima M."/>
            <person name="Ueno N."/>
            <person name="Matsuda Y."/>
            <person name="Veenstra G.J."/>
            <person name="Fujiyama A."/>
            <person name="Harland R.M."/>
            <person name="Taira M."/>
            <person name="Rokhsar D.S."/>
        </authorList>
    </citation>
    <scope>NUCLEOTIDE SEQUENCE [LARGE SCALE GENOMIC DNA]</scope>
    <source>
        <strain evidence="12">J</strain>
    </source>
</reference>
<evidence type="ECO:0000256" key="4">
    <source>
        <dbReference type="ARBA" id="ARBA00022692"/>
    </source>
</evidence>
<keyword evidence="5" id="KW-0256">Endoplasmic reticulum</keyword>
<dbReference type="EMBL" id="CM004480">
    <property type="protein sequence ID" value="OCT68740.1"/>
    <property type="molecule type" value="Genomic_DNA"/>
</dbReference>
<evidence type="ECO:0000256" key="7">
    <source>
        <dbReference type="ARBA" id="ARBA00022989"/>
    </source>
</evidence>
<evidence type="ECO:0000256" key="6">
    <source>
        <dbReference type="ARBA" id="ARBA00022919"/>
    </source>
</evidence>
<evidence type="ECO:0000313" key="11">
    <source>
        <dbReference type="EMBL" id="OCT68740.1"/>
    </source>
</evidence>
<dbReference type="GO" id="GO:0004758">
    <property type="term" value="F:serine C-palmitoyltransferase activity"/>
    <property type="evidence" value="ECO:0007669"/>
    <property type="project" value="TreeGrafter"/>
</dbReference>
<dbReference type="PANTHER" id="PTHR47084">
    <property type="entry name" value="SERINE PALMITOYLTRANSFERASE SMALL SUBUNIT A"/>
    <property type="match status" value="1"/>
</dbReference>
<organism evidence="11 12">
    <name type="scientific">Xenopus laevis</name>
    <name type="common">African clawed frog</name>
    <dbReference type="NCBI Taxonomy" id="8355"/>
    <lineage>
        <taxon>Eukaryota</taxon>
        <taxon>Metazoa</taxon>
        <taxon>Chordata</taxon>
        <taxon>Craniata</taxon>
        <taxon>Vertebrata</taxon>
        <taxon>Euteleostomi</taxon>
        <taxon>Amphibia</taxon>
        <taxon>Batrachia</taxon>
        <taxon>Anura</taxon>
        <taxon>Pipoidea</taxon>
        <taxon>Pipidae</taxon>
        <taxon>Xenopodinae</taxon>
        <taxon>Xenopus</taxon>
        <taxon>Xenopus</taxon>
    </lineage>
</organism>
<dbReference type="InterPro" id="IPR024512">
    <property type="entry name" value="Ser_palmitoyltrfase_ssu-like"/>
</dbReference>
<evidence type="ECO:0000256" key="1">
    <source>
        <dbReference type="ARBA" id="ARBA00004477"/>
    </source>
</evidence>
<gene>
    <name evidence="11" type="ORF">XELAEV_18040028mg</name>
</gene>
<name>A0A974C8N6_XENLA</name>
<evidence type="ECO:0000313" key="12">
    <source>
        <dbReference type="Proteomes" id="UP000694892"/>
    </source>
</evidence>
<dbReference type="AlphaFoldDB" id="A0A974C8N6"/>
<accession>A0A974C8N6</accession>
<evidence type="ECO:0000256" key="10">
    <source>
        <dbReference type="ARBA" id="ARBA00038370"/>
    </source>
</evidence>
<keyword evidence="4" id="KW-0812">Transmembrane</keyword>
<keyword evidence="7" id="KW-1133">Transmembrane helix</keyword>
<sequence length="175" mass="19717">MKVSCEDVNGPRSSLGRAWNHVSWLYYQYLLVTALYMLEPWERTVFSILSAYRVTQTVYSANACVPCALFPVRLSGVVTQQQVVFPAQGSVLAAEYLNVVISVQQISSRLEIKGGHTRADKAADIGRLDRFDSLSARVWGLPTGLIFNRLTRWSPLAHRNSIVRPYSRTFELPPI</sequence>
<evidence type="ECO:0000256" key="9">
    <source>
        <dbReference type="ARBA" id="ARBA00023136"/>
    </source>
</evidence>
<dbReference type="GO" id="GO:0005789">
    <property type="term" value="C:endoplasmic reticulum membrane"/>
    <property type="evidence" value="ECO:0007669"/>
    <property type="project" value="UniProtKB-SubCell"/>
</dbReference>
<dbReference type="GO" id="GO:0017059">
    <property type="term" value="C:serine palmitoyltransferase complex"/>
    <property type="evidence" value="ECO:0007669"/>
    <property type="project" value="TreeGrafter"/>
</dbReference>
<dbReference type="GO" id="GO:0046513">
    <property type="term" value="P:ceramide biosynthetic process"/>
    <property type="evidence" value="ECO:0007669"/>
    <property type="project" value="TreeGrafter"/>
</dbReference>
<comment type="subcellular location">
    <subcellularLocation>
        <location evidence="1">Endoplasmic reticulum membrane</location>
        <topology evidence="1">Multi-pass membrane protein</topology>
    </subcellularLocation>
</comment>
<evidence type="ECO:0000256" key="5">
    <source>
        <dbReference type="ARBA" id="ARBA00022824"/>
    </source>
</evidence>
<dbReference type="Pfam" id="PF11779">
    <property type="entry name" value="SPT_ssu-like"/>
    <property type="match status" value="1"/>
</dbReference>